<evidence type="ECO:0000313" key="2">
    <source>
        <dbReference type="EMBL" id="GIE16620.1"/>
    </source>
</evidence>
<sequence length="110" mass="11706">MSLDIRAVSVALGRTQALKEVSLSVPEGSFTALLGPNGSGKSTLLRTIYRARRPDSGQVLVQGTDIWATPASWSARHTGVLAQEQHSGYEFTVTETVTMGRTPTCGAWTG</sequence>
<gene>
    <name evidence="2" type="ORF">Afe05nite_84600</name>
</gene>
<accession>A0A919MLA3</accession>
<dbReference type="InterPro" id="IPR027417">
    <property type="entry name" value="P-loop_NTPase"/>
</dbReference>
<comment type="caution">
    <text evidence="2">The sequence shown here is derived from an EMBL/GenBank/DDBJ whole genome shotgun (WGS) entry which is preliminary data.</text>
</comment>
<protein>
    <recommendedName>
        <fullName evidence="1">ABC transporter domain-containing protein</fullName>
    </recommendedName>
</protein>
<dbReference type="Gene3D" id="3.40.50.300">
    <property type="entry name" value="P-loop containing nucleotide triphosphate hydrolases"/>
    <property type="match status" value="1"/>
</dbReference>
<evidence type="ECO:0000313" key="3">
    <source>
        <dbReference type="Proteomes" id="UP000598174"/>
    </source>
</evidence>
<dbReference type="GO" id="GO:0005524">
    <property type="term" value="F:ATP binding"/>
    <property type="evidence" value="ECO:0007669"/>
    <property type="project" value="InterPro"/>
</dbReference>
<dbReference type="AlphaFoldDB" id="A0A919MLA3"/>
<dbReference type="InterPro" id="IPR003439">
    <property type="entry name" value="ABC_transporter-like_ATP-bd"/>
</dbReference>
<keyword evidence="3" id="KW-1185">Reference proteome</keyword>
<feature type="domain" description="ABC transporter" evidence="1">
    <location>
        <begin position="18"/>
        <end position="96"/>
    </location>
</feature>
<dbReference type="EMBL" id="BOMM01000092">
    <property type="protein sequence ID" value="GIE16620.1"/>
    <property type="molecule type" value="Genomic_DNA"/>
</dbReference>
<dbReference type="Pfam" id="PF00005">
    <property type="entry name" value="ABC_tran"/>
    <property type="match status" value="1"/>
</dbReference>
<name>A0A919MLA3_9ACTN</name>
<proteinExistence type="predicted"/>
<dbReference type="SUPFAM" id="SSF52540">
    <property type="entry name" value="P-loop containing nucleoside triphosphate hydrolases"/>
    <property type="match status" value="1"/>
</dbReference>
<dbReference type="PANTHER" id="PTHR42794:SF2">
    <property type="entry name" value="ABC TRANSPORTER ATP-BINDING PROTEIN"/>
    <property type="match status" value="1"/>
</dbReference>
<dbReference type="Proteomes" id="UP000598174">
    <property type="component" value="Unassembled WGS sequence"/>
</dbReference>
<organism evidence="2 3">
    <name type="scientific">Paractinoplanes ferrugineus</name>
    <dbReference type="NCBI Taxonomy" id="113564"/>
    <lineage>
        <taxon>Bacteria</taxon>
        <taxon>Bacillati</taxon>
        <taxon>Actinomycetota</taxon>
        <taxon>Actinomycetes</taxon>
        <taxon>Micromonosporales</taxon>
        <taxon>Micromonosporaceae</taxon>
        <taxon>Paractinoplanes</taxon>
    </lineage>
</organism>
<dbReference type="PANTHER" id="PTHR42794">
    <property type="entry name" value="HEMIN IMPORT ATP-BINDING PROTEIN HMUV"/>
    <property type="match status" value="1"/>
</dbReference>
<dbReference type="GO" id="GO:0016887">
    <property type="term" value="F:ATP hydrolysis activity"/>
    <property type="evidence" value="ECO:0007669"/>
    <property type="project" value="InterPro"/>
</dbReference>
<evidence type="ECO:0000259" key="1">
    <source>
        <dbReference type="Pfam" id="PF00005"/>
    </source>
</evidence>
<reference evidence="2" key="1">
    <citation type="submission" date="2021-01" db="EMBL/GenBank/DDBJ databases">
        <title>Whole genome shotgun sequence of Actinoplanes ferrugineus NBRC 15555.</title>
        <authorList>
            <person name="Komaki H."/>
            <person name="Tamura T."/>
        </authorList>
    </citation>
    <scope>NUCLEOTIDE SEQUENCE</scope>
    <source>
        <strain evidence="2">NBRC 15555</strain>
    </source>
</reference>
<dbReference type="RefSeq" id="WP_203822942.1">
    <property type="nucleotide sequence ID" value="NZ_BAAABP010000044.1"/>
</dbReference>